<dbReference type="AlphaFoldDB" id="A0A7E4W5Q1"/>
<proteinExistence type="predicted"/>
<evidence type="ECO:0000256" key="1">
    <source>
        <dbReference type="SAM" id="SignalP"/>
    </source>
</evidence>
<dbReference type="WBParaSite" id="Pan_g64.t1">
    <property type="protein sequence ID" value="Pan_g64.t1"/>
    <property type="gene ID" value="Pan_g64"/>
</dbReference>
<reference evidence="2" key="1">
    <citation type="journal article" date="2013" name="Genetics">
        <title>The draft genome and transcriptome of Panagrellus redivivus are shaped by the harsh demands of a free-living lifestyle.</title>
        <authorList>
            <person name="Srinivasan J."/>
            <person name="Dillman A.R."/>
            <person name="Macchietto M.G."/>
            <person name="Heikkinen L."/>
            <person name="Lakso M."/>
            <person name="Fracchia K.M."/>
            <person name="Antoshechkin I."/>
            <person name="Mortazavi A."/>
            <person name="Wong G."/>
            <person name="Sternberg P.W."/>
        </authorList>
    </citation>
    <scope>NUCLEOTIDE SEQUENCE [LARGE SCALE GENOMIC DNA]</scope>
    <source>
        <strain evidence="2">MT8872</strain>
    </source>
</reference>
<keyword evidence="1" id="KW-0732">Signal</keyword>
<protein>
    <submittedName>
        <fullName evidence="3">Secreted protein</fullName>
    </submittedName>
</protein>
<evidence type="ECO:0000313" key="2">
    <source>
        <dbReference type="Proteomes" id="UP000492821"/>
    </source>
</evidence>
<organism evidence="2 3">
    <name type="scientific">Panagrellus redivivus</name>
    <name type="common">Microworm</name>
    <dbReference type="NCBI Taxonomy" id="6233"/>
    <lineage>
        <taxon>Eukaryota</taxon>
        <taxon>Metazoa</taxon>
        <taxon>Ecdysozoa</taxon>
        <taxon>Nematoda</taxon>
        <taxon>Chromadorea</taxon>
        <taxon>Rhabditida</taxon>
        <taxon>Tylenchina</taxon>
        <taxon>Panagrolaimomorpha</taxon>
        <taxon>Panagrolaimoidea</taxon>
        <taxon>Panagrolaimidae</taxon>
        <taxon>Panagrellus</taxon>
    </lineage>
</organism>
<keyword evidence="2" id="KW-1185">Reference proteome</keyword>
<feature type="chain" id="PRO_5028944544" evidence="1">
    <location>
        <begin position="18"/>
        <end position="138"/>
    </location>
</feature>
<sequence>MCKHVLAMCLLVAAAVALEETFDHELQQYERLMIKFKPSKKFSFEFLTESNEPVFKLTCADGKNIRIVHDDAEPIIKDVGLAPGKELELSFYVGDDGVHITKDSLGLADFNTTGHPLTKIVKIKMSGLEETPVFSAVL</sequence>
<accession>A0A7E4W5Q1</accession>
<evidence type="ECO:0000313" key="3">
    <source>
        <dbReference type="WBParaSite" id="Pan_g64.t1"/>
    </source>
</evidence>
<dbReference type="Proteomes" id="UP000492821">
    <property type="component" value="Unassembled WGS sequence"/>
</dbReference>
<feature type="signal peptide" evidence="1">
    <location>
        <begin position="1"/>
        <end position="17"/>
    </location>
</feature>
<name>A0A7E4W5Q1_PANRE</name>
<reference evidence="3" key="2">
    <citation type="submission" date="2020-10" db="UniProtKB">
        <authorList>
            <consortium name="WormBaseParasite"/>
        </authorList>
    </citation>
    <scope>IDENTIFICATION</scope>
</reference>